<dbReference type="Proteomes" id="UP001556631">
    <property type="component" value="Unassembled WGS sequence"/>
</dbReference>
<dbReference type="RefSeq" id="WP_367994420.1">
    <property type="nucleotide sequence ID" value="NZ_JBFPJR010000021.1"/>
</dbReference>
<organism evidence="2 3">
    <name type="scientific">Nocardioides eburneus</name>
    <dbReference type="NCBI Taxonomy" id="3231482"/>
    <lineage>
        <taxon>Bacteria</taxon>
        <taxon>Bacillati</taxon>
        <taxon>Actinomycetota</taxon>
        <taxon>Actinomycetes</taxon>
        <taxon>Propionibacteriales</taxon>
        <taxon>Nocardioidaceae</taxon>
        <taxon>Nocardioides</taxon>
    </lineage>
</organism>
<dbReference type="EMBL" id="JBFPJR010000021">
    <property type="protein sequence ID" value="MEX0428448.1"/>
    <property type="molecule type" value="Genomic_DNA"/>
</dbReference>
<reference evidence="2 3" key="1">
    <citation type="submission" date="2024-07" db="EMBL/GenBank/DDBJ databases">
        <authorList>
            <person name="Lee S."/>
            <person name="Kang M."/>
        </authorList>
    </citation>
    <scope>NUCLEOTIDE SEQUENCE [LARGE SCALE GENOMIC DNA]</scope>
    <source>
        <strain evidence="2 3">DS6</strain>
    </source>
</reference>
<evidence type="ECO:0000313" key="2">
    <source>
        <dbReference type="EMBL" id="MEX0428448.1"/>
    </source>
</evidence>
<accession>A0ABV3T2L7</accession>
<keyword evidence="1" id="KW-1133">Transmembrane helix</keyword>
<evidence type="ECO:0008006" key="4">
    <source>
        <dbReference type="Google" id="ProtNLM"/>
    </source>
</evidence>
<comment type="caution">
    <text evidence="2">The sequence shown here is derived from an EMBL/GenBank/DDBJ whole genome shotgun (WGS) entry which is preliminary data.</text>
</comment>
<feature type="transmembrane region" description="Helical" evidence="1">
    <location>
        <begin position="6"/>
        <end position="23"/>
    </location>
</feature>
<name>A0ABV3T2L7_9ACTN</name>
<sequence length="102" mass="11043">MDLDTWVSIAALAAVLLSFYGLLSRSIGQLSRRLDGMDQSLGATRTSLEDKVGHVEATLRSDIVRLDEKVDATRVALEERIGSVEVGLRGEISGLDQKIDAT</sequence>
<proteinExistence type="predicted"/>
<keyword evidence="3" id="KW-1185">Reference proteome</keyword>
<keyword evidence="1" id="KW-0812">Transmembrane</keyword>
<protein>
    <recommendedName>
        <fullName evidence="4">DUF2746 domain-containing protein</fullName>
    </recommendedName>
</protein>
<feature type="non-terminal residue" evidence="2">
    <location>
        <position position="102"/>
    </location>
</feature>
<evidence type="ECO:0000313" key="3">
    <source>
        <dbReference type="Proteomes" id="UP001556631"/>
    </source>
</evidence>
<gene>
    <name evidence="2" type="ORF">AB3X52_12525</name>
</gene>
<keyword evidence="1" id="KW-0472">Membrane</keyword>
<evidence type="ECO:0000256" key="1">
    <source>
        <dbReference type="SAM" id="Phobius"/>
    </source>
</evidence>